<dbReference type="SUPFAM" id="SSF49464">
    <property type="entry name" value="Carboxypeptidase regulatory domain-like"/>
    <property type="match status" value="1"/>
</dbReference>
<evidence type="ECO:0000256" key="1">
    <source>
        <dbReference type="SAM" id="SignalP"/>
    </source>
</evidence>
<evidence type="ECO:0000313" key="3">
    <source>
        <dbReference type="Proteomes" id="UP001242368"/>
    </source>
</evidence>
<protein>
    <submittedName>
        <fullName evidence="2">DUF5686 and carboxypeptidase regulatory-like domain-containing protein</fullName>
    </submittedName>
</protein>
<dbReference type="Proteomes" id="UP001242368">
    <property type="component" value="Unassembled WGS sequence"/>
</dbReference>
<dbReference type="Gene3D" id="2.60.40.1120">
    <property type="entry name" value="Carboxypeptidase-like, regulatory domain"/>
    <property type="match status" value="1"/>
</dbReference>
<evidence type="ECO:0000313" key="2">
    <source>
        <dbReference type="EMBL" id="MDN3707993.1"/>
    </source>
</evidence>
<dbReference type="Pfam" id="PF13715">
    <property type="entry name" value="CarbopepD_reg_2"/>
    <property type="match status" value="1"/>
</dbReference>
<dbReference type="Pfam" id="PF18939">
    <property type="entry name" value="DUF5686"/>
    <property type="match status" value="1"/>
</dbReference>
<keyword evidence="3" id="KW-1185">Reference proteome</keyword>
<dbReference type="EMBL" id="JAUFQU010000001">
    <property type="protein sequence ID" value="MDN3707993.1"/>
    <property type="molecule type" value="Genomic_DNA"/>
</dbReference>
<name>A0ABT8CWG7_9FLAO</name>
<sequence>MKILVLIVLFFFPYLSHAQITGKVTTKDGTPISYVNVSVENTFFSTIANENGLFDLDVPKKGKYQLVFQQLGYKTLIKKVTADKFPFEINVSMEEEASVLDEMLIETPKGKDKATWIIKKASEHRKKNDARIKKYTSDFYSKGSIQVIDYPKKFLGYNIEELDPNLKIDSLKNKFIYLSETFSKIAVEKPNHYKEEIKASKISGNDNGFSFNSGLSANFDFYQNIAYYSWKLVSPLAPIAPSYYNFKLMEAFTDDQTEQLIYKIEVKPKRTSEPVLDGYIYIVDGSWEIYAIDATVKGKQVEVPQIDDFFIRQTFSYIKDHNAWIKNSQIIDFNGKILVFKFKGNFNYIYNNLEEIPSFPAKTFSNEIITFQPGSNNRSKEFWQENRPIPLTNLEYRDYNENDKKLAESSTRAYQDSLDKVHNKFNLFKLVQGYKYRNSYNNRTYKYNGLLSTFAFNAVQGFNVTTGLSYLKENPTKKTFYEVGGLINYGIAENKPRFSGFYSQLFDRVYYSKLDITGGSTVHQFGEDYPIKKIINSISSSWFGKNYAKFYHKDFIRVQYEQEVYNGIFTKADIEYANRTPLFNQVKNSPFVKNKSFSSNNPVDPDNFTDAGFIENHIVKLKLNATISFDQKYIMYPYKKENYKNTKYPLLNLNYEKGFASSEKSYNYELLGASLKYNTSLGYIGNFGGFINGGFFINASNIAFMDYKHFYGNETFVGTTKDYLQNFNLLPYYSHSTNNTFLESHFEHNFKGFILNKVPLINKFQWNLVLGFHSLQTKSYSTYYEYSIGLENFGFGKFRPFRIDYVRSYESGVSRDGIVIGIKFLDGML</sequence>
<organism evidence="2 3">
    <name type="scientific">Paenimyroides ceti</name>
    <dbReference type="NCBI Taxonomy" id="395087"/>
    <lineage>
        <taxon>Bacteria</taxon>
        <taxon>Pseudomonadati</taxon>
        <taxon>Bacteroidota</taxon>
        <taxon>Flavobacteriia</taxon>
        <taxon>Flavobacteriales</taxon>
        <taxon>Flavobacteriaceae</taxon>
        <taxon>Paenimyroides</taxon>
    </lineage>
</organism>
<dbReference type="InterPro" id="IPR043741">
    <property type="entry name" value="DUF5686"/>
</dbReference>
<accession>A0ABT8CWG7</accession>
<keyword evidence="1" id="KW-0732">Signal</keyword>
<comment type="caution">
    <text evidence="2">The sequence shown here is derived from an EMBL/GenBank/DDBJ whole genome shotgun (WGS) entry which is preliminary data.</text>
</comment>
<feature type="chain" id="PRO_5045330524" evidence="1">
    <location>
        <begin position="19"/>
        <end position="829"/>
    </location>
</feature>
<dbReference type="RefSeq" id="WP_290363882.1">
    <property type="nucleotide sequence ID" value="NZ_JAUFQU010000001.1"/>
</dbReference>
<gene>
    <name evidence="2" type="ORF">QW060_12825</name>
</gene>
<proteinExistence type="predicted"/>
<reference evidence="3" key="1">
    <citation type="journal article" date="2019" name="Int. J. Syst. Evol. Microbiol.">
        <title>The Global Catalogue of Microorganisms (GCM) 10K type strain sequencing project: providing services to taxonomists for standard genome sequencing and annotation.</title>
        <authorList>
            <consortium name="The Broad Institute Genomics Platform"/>
            <consortium name="The Broad Institute Genome Sequencing Center for Infectious Disease"/>
            <person name="Wu L."/>
            <person name="Ma J."/>
        </authorList>
    </citation>
    <scope>NUCLEOTIDE SEQUENCE [LARGE SCALE GENOMIC DNA]</scope>
    <source>
        <strain evidence="3">CECT 7184</strain>
    </source>
</reference>
<dbReference type="InterPro" id="IPR008969">
    <property type="entry name" value="CarboxyPept-like_regulatory"/>
</dbReference>
<feature type="signal peptide" evidence="1">
    <location>
        <begin position="1"/>
        <end position="18"/>
    </location>
</feature>